<keyword evidence="2" id="KW-1185">Reference proteome</keyword>
<name>A0A8X6IZ78_TRICU</name>
<dbReference type="AlphaFoldDB" id="A0A8X6IZ78"/>
<gene>
    <name evidence="1" type="ORF">TNCT_337461</name>
</gene>
<protein>
    <submittedName>
        <fullName evidence="1">Uncharacterized protein</fullName>
    </submittedName>
</protein>
<proteinExistence type="predicted"/>
<dbReference type="EMBL" id="BMAO01009484">
    <property type="protein sequence ID" value="GFR31174.1"/>
    <property type="molecule type" value="Genomic_DNA"/>
</dbReference>
<organism evidence="1 2">
    <name type="scientific">Trichonephila clavata</name>
    <name type="common">Joro spider</name>
    <name type="synonym">Nephila clavata</name>
    <dbReference type="NCBI Taxonomy" id="2740835"/>
    <lineage>
        <taxon>Eukaryota</taxon>
        <taxon>Metazoa</taxon>
        <taxon>Ecdysozoa</taxon>
        <taxon>Arthropoda</taxon>
        <taxon>Chelicerata</taxon>
        <taxon>Arachnida</taxon>
        <taxon>Araneae</taxon>
        <taxon>Araneomorphae</taxon>
        <taxon>Entelegynae</taxon>
        <taxon>Araneoidea</taxon>
        <taxon>Nephilidae</taxon>
        <taxon>Trichonephila</taxon>
    </lineage>
</organism>
<sequence length="104" mass="12148">MNLHFEETRTFAIKPVRCLKLTRIHRTEKGLLQRGKATTKALLGTYVISRNLNMPCSTMRGALLDVLKCPPYKIIPTRMNCFQLIRMCRKTINWCMTLKDYVMP</sequence>
<evidence type="ECO:0000313" key="2">
    <source>
        <dbReference type="Proteomes" id="UP000887116"/>
    </source>
</evidence>
<comment type="caution">
    <text evidence="1">The sequence shown here is derived from an EMBL/GenBank/DDBJ whole genome shotgun (WGS) entry which is preliminary data.</text>
</comment>
<accession>A0A8X6IZ78</accession>
<reference evidence="1" key="1">
    <citation type="submission" date="2020-07" db="EMBL/GenBank/DDBJ databases">
        <title>Multicomponent nature underlies the extraordinary mechanical properties of spider dragline silk.</title>
        <authorList>
            <person name="Kono N."/>
            <person name="Nakamura H."/>
            <person name="Mori M."/>
            <person name="Yoshida Y."/>
            <person name="Ohtoshi R."/>
            <person name="Malay A.D."/>
            <person name="Moran D.A.P."/>
            <person name="Tomita M."/>
            <person name="Numata K."/>
            <person name="Arakawa K."/>
        </authorList>
    </citation>
    <scope>NUCLEOTIDE SEQUENCE</scope>
</reference>
<dbReference type="Proteomes" id="UP000887116">
    <property type="component" value="Unassembled WGS sequence"/>
</dbReference>
<evidence type="ECO:0000313" key="1">
    <source>
        <dbReference type="EMBL" id="GFR31174.1"/>
    </source>
</evidence>